<dbReference type="AlphaFoldDB" id="A0AAW2PGH3"/>
<comment type="caution">
    <text evidence="2">The sequence shown here is derived from an EMBL/GenBank/DDBJ whole genome shotgun (WGS) entry which is preliminary data.</text>
</comment>
<sequence>MGPTSSDGAENQYDVETGFSRCNNSGLLEDLFGESQALACHEKQEDPFVAAPENVHEETPGFEFGQENASSDNNYEGPETKAPRDAIASMDDDLMNLDNFPLSVPIPDWDEGNGSESPVLTNGSNETIENQPDASQYNSVAASTGTTNQDWNFGSYLWNNMPSIY</sequence>
<protein>
    <submittedName>
        <fullName evidence="2">Uncharacterized protein</fullName>
    </submittedName>
</protein>
<evidence type="ECO:0000313" key="2">
    <source>
        <dbReference type="EMBL" id="KAL0354102.1"/>
    </source>
</evidence>
<proteinExistence type="predicted"/>
<reference evidence="2" key="2">
    <citation type="journal article" date="2024" name="Plant">
        <title>Genomic evolution and insights into agronomic trait innovations of Sesamum species.</title>
        <authorList>
            <person name="Miao H."/>
            <person name="Wang L."/>
            <person name="Qu L."/>
            <person name="Liu H."/>
            <person name="Sun Y."/>
            <person name="Le M."/>
            <person name="Wang Q."/>
            <person name="Wei S."/>
            <person name="Zheng Y."/>
            <person name="Lin W."/>
            <person name="Duan Y."/>
            <person name="Cao H."/>
            <person name="Xiong S."/>
            <person name="Wang X."/>
            <person name="Wei L."/>
            <person name="Li C."/>
            <person name="Ma Q."/>
            <person name="Ju M."/>
            <person name="Zhao R."/>
            <person name="Li G."/>
            <person name="Mu C."/>
            <person name="Tian Q."/>
            <person name="Mei H."/>
            <person name="Zhang T."/>
            <person name="Gao T."/>
            <person name="Zhang H."/>
        </authorList>
    </citation>
    <scope>NUCLEOTIDE SEQUENCE</scope>
    <source>
        <strain evidence="2">G01</strain>
    </source>
</reference>
<organism evidence="2">
    <name type="scientific">Sesamum angustifolium</name>
    <dbReference type="NCBI Taxonomy" id="2727405"/>
    <lineage>
        <taxon>Eukaryota</taxon>
        <taxon>Viridiplantae</taxon>
        <taxon>Streptophyta</taxon>
        <taxon>Embryophyta</taxon>
        <taxon>Tracheophyta</taxon>
        <taxon>Spermatophyta</taxon>
        <taxon>Magnoliopsida</taxon>
        <taxon>eudicotyledons</taxon>
        <taxon>Gunneridae</taxon>
        <taxon>Pentapetalae</taxon>
        <taxon>asterids</taxon>
        <taxon>lamiids</taxon>
        <taxon>Lamiales</taxon>
        <taxon>Pedaliaceae</taxon>
        <taxon>Sesamum</taxon>
    </lineage>
</organism>
<feature type="compositionally biased region" description="Polar residues" evidence="1">
    <location>
        <begin position="114"/>
        <end position="134"/>
    </location>
</feature>
<reference evidence="2" key="1">
    <citation type="submission" date="2020-06" db="EMBL/GenBank/DDBJ databases">
        <authorList>
            <person name="Li T."/>
            <person name="Hu X."/>
            <person name="Zhang T."/>
            <person name="Song X."/>
            <person name="Zhang H."/>
            <person name="Dai N."/>
            <person name="Sheng W."/>
            <person name="Hou X."/>
            <person name="Wei L."/>
        </authorList>
    </citation>
    <scope>NUCLEOTIDE SEQUENCE</scope>
    <source>
        <strain evidence="2">G01</strain>
        <tissue evidence="2">Leaf</tissue>
    </source>
</reference>
<name>A0AAW2PGH3_9LAMI</name>
<dbReference type="EMBL" id="JACGWK010000005">
    <property type="protein sequence ID" value="KAL0354102.1"/>
    <property type="molecule type" value="Genomic_DNA"/>
</dbReference>
<accession>A0AAW2PGH3</accession>
<feature type="region of interest" description="Disordered" evidence="1">
    <location>
        <begin position="57"/>
        <end position="82"/>
    </location>
</feature>
<gene>
    <name evidence="2" type="ORF">Sangu_0991500</name>
</gene>
<evidence type="ECO:0000256" key="1">
    <source>
        <dbReference type="SAM" id="MobiDB-lite"/>
    </source>
</evidence>
<feature type="region of interest" description="Disordered" evidence="1">
    <location>
        <begin position="99"/>
        <end position="134"/>
    </location>
</feature>